<reference evidence="1" key="2">
    <citation type="journal article" date="2015" name="Fish Shellfish Immunol.">
        <title>Early steps in the European eel (Anguilla anguilla)-Vibrio vulnificus interaction in the gills: Role of the RtxA13 toxin.</title>
        <authorList>
            <person name="Callol A."/>
            <person name="Pajuelo D."/>
            <person name="Ebbesson L."/>
            <person name="Teles M."/>
            <person name="MacKenzie S."/>
            <person name="Amaro C."/>
        </authorList>
    </citation>
    <scope>NUCLEOTIDE SEQUENCE</scope>
</reference>
<proteinExistence type="predicted"/>
<reference evidence="1" key="1">
    <citation type="submission" date="2014-11" db="EMBL/GenBank/DDBJ databases">
        <authorList>
            <person name="Amaro Gonzalez C."/>
        </authorList>
    </citation>
    <scope>NUCLEOTIDE SEQUENCE</scope>
</reference>
<evidence type="ECO:0000313" key="1">
    <source>
        <dbReference type="EMBL" id="JAH80590.1"/>
    </source>
</evidence>
<accession>A0A0E9VTA3</accession>
<name>A0A0E9VTA3_ANGAN</name>
<dbReference type="AlphaFoldDB" id="A0A0E9VTA3"/>
<sequence>MDLNVLFMFVGALNSIQKKE</sequence>
<protein>
    <submittedName>
        <fullName evidence="1">Uncharacterized protein</fullName>
    </submittedName>
</protein>
<dbReference type="EMBL" id="GBXM01027987">
    <property type="protein sequence ID" value="JAH80590.1"/>
    <property type="molecule type" value="Transcribed_RNA"/>
</dbReference>
<organism evidence="1">
    <name type="scientific">Anguilla anguilla</name>
    <name type="common">European freshwater eel</name>
    <name type="synonym">Muraena anguilla</name>
    <dbReference type="NCBI Taxonomy" id="7936"/>
    <lineage>
        <taxon>Eukaryota</taxon>
        <taxon>Metazoa</taxon>
        <taxon>Chordata</taxon>
        <taxon>Craniata</taxon>
        <taxon>Vertebrata</taxon>
        <taxon>Euteleostomi</taxon>
        <taxon>Actinopterygii</taxon>
        <taxon>Neopterygii</taxon>
        <taxon>Teleostei</taxon>
        <taxon>Anguilliformes</taxon>
        <taxon>Anguillidae</taxon>
        <taxon>Anguilla</taxon>
    </lineage>
</organism>